<evidence type="ECO:0000313" key="2">
    <source>
        <dbReference type="EMBL" id="OTP17682.1"/>
    </source>
</evidence>
<dbReference type="RefSeq" id="WP_086348876.1">
    <property type="nucleotide sequence ID" value="NZ_CP147247.1"/>
</dbReference>
<sequence length="256" mass="28786">MTPIIKGDFFRLGKSKQGRSLLMTALFISVLFTVLIHQEIRFGIIIFESETNFKSVWDIFELGLAHQKILGIFVAIMIAGFIGQEYQWHTWQQKWLAGYSRSRIYLSKVLLSITLSVGLFFLFEMTTFLLSGALAITWTGNFWLLLVGGCFIYATLGSSLCLIAMLIKQSFAATLACLGFVMFGEMLLMVVHQLARFSEILAQVAKWLTKHSLYGMAQTMQGNISVQDVFSVAVTGMGIMMLTTIIGIAVFRHYEL</sequence>
<proteinExistence type="predicted"/>
<reference evidence="3" key="3">
    <citation type="submission" date="2024-03" db="EMBL/GenBank/DDBJ databases">
        <title>The Genome Sequence of Enterococcus sp. DIV0242b.</title>
        <authorList>
            <consortium name="The Broad Institute Genomics Platform"/>
            <consortium name="The Broad Institute Microbial Omics Core"/>
            <consortium name="The Broad Institute Genomic Center for Infectious Diseases"/>
            <person name="Earl A."/>
            <person name="Manson A."/>
            <person name="Gilmore M."/>
            <person name="Schwartman J."/>
            <person name="Shea T."/>
            <person name="Abouelleil A."/>
            <person name="Cao P."/>
            <person name="Chapman S."/>
            <person name="Cusick C."/>
            <person name="Young S."/>
            <person name="Neafsey D."/>
            <person name="Nusbaum C."/>
            <person name="Birren B."/>
        </authorList>
    </citation>
    <scope>NUCLEOTIDE SEQUENCE</scope>
    <source>
        <strain evidence="3">9E7_DIV0242</strain>
    </source>
</reference>
<feature type="transmembrane region" description="Helical" evidence="1">
    <location>
        <begin position="142"/>
        <end position="164"/>
    </location>
</feature>
<evidence type="ECO:0000313" key="4">
    <source>
        <dbReference type="Proteomes" id="UP000195141"/>
    </source>
</evidence>
<dbReference type="EMBL" id="NGMM01000002">
    <property type="protein sequence ID" value="OTP17682.1"/>
    <property type="molecule type" value="Genomic_DNA"/>
</dbReference>
<reference evidence="3" key="2">
    <citation type="submission" date="2017-05" db="EMBL/GenBank/DDBJ databases">
        <authorList>
            <consortium name="The Broad Institute Genomics Platform"/>
            <consortium name="The Broad Institute Genomic Center for Infectious Diseases"/>
            <person name="Earl A."/>
            <person name="Manson A."/>
            <person name="Schwartman J."/>
            <person name="Gilmore M."/>
            <person name="Abouelleil A."/>
            <person name="Cao P."/>
            <person name="Chapman S."/>
            <person name="Cusick C."/>
            <person name="Shea T."/>
            <person name="Young S."/>
            <person name="Neafsey D."/>
            <person name="Nusbaum C."/>
            <person name="Birren B."/>
        </authorList>
    </citation>
    <scope>NUCLEOTIDE SEQUENCE</scope>
    <source>
        <strain evidence="3">9E7_DIV0242</strain>
    </source>
</reference>
<dbReference type="AlphaFoldDB" id="A0A242K957"/>
<name>A0A242K957_9ENTE</name>
<feature type="transmembrane region" description="Helical" evidence="1">
    <location>
        <begin position="109"/>
        <end position="136"/>
    </location>
</feature>
<keyword evidence="4" id="KW-1185">Reference proteome</keyword>
<feature type="transmembrane region" description="Helical" evidence="1">
    <location>
        <begin position="21"/>
        <end position="47"/>
    </location>
</feature>
<gene>
    <name evidence="2" type="ORF">A5888_001820</name>
    <name evidence="3" type="ORF">A5888_003063</name>
</gene>
<feature type="transmembrane region" description="Helical" evidence="1">
    <location>
        <begin position="67"/>
        <end position="88"/>
    </location>
</feature>
<reference evidence="2" key="1">
    <citation type="submission" date="2017-05" db="EMBL/GenBank/DDBJ databases">
        <title>The Genome Sequence of Enterococcus sp. 9E7_DIV0242.</title>
        <authorList>
            <consortium name="The Broad Institute Genomics Platform"/>
            <consortium name="The Broad Institute Genomic Center for Infectious Diseases"/>
            <person name="Earl A."/>
            <person name="Manson A."/>
            <person name="Schwartman J."/>
            <person name="Gilmore M."/>
            <person name="Abouelleil A."/>
            <person name="Cao P."/>
            <person name="Chapman S."/>
            <person name="Cusick C."/>
            <person name="Shea T."/>
            <person name="Young S."/>
            <person name="Neafsey D."/>
            <person name="Nusbaum C."/>
            <person name="Birren B."/>
        </authorList>
    </citation>
    <scope>NUCLEOTIDE SEQUENCE [LARGE SCALE GENOMIC DNA]</scope>
    <source>
        <strain evidence="2">9E7_DIV0242</strain>
    </source>
</reference>
<evidence type="ECO:0000313" key="3">
    <source>
        <dbReference type="EMBL" id="WYJ91295.1"/>
    </source>
</evidence>
<organism evidence="2">
    <name type="scientific">Candidatus Enterococcus clewellii</name>
    <dbReference type="NCBI Taxonomy" id="1834193"/>
    <lineage>
        <taxon>Bacteria</taxon>
        <taxon>Bacillati</taxon>
        <taxon>Bacillota</taxon>
        <taxon>Bacilli</taxon>
        <taxon>Lactobacillales</taxon>
        <taxon>Enterococcaceae</taxon>
        <taxon>Enterococcus</taxon>
    </lineage>
</organism>
<accession>A0A242K957</accession>
<keyword evidence="1" id="KW-1133">Transmembrane helix</keyword>
<feature type="transmembrane region" description="Helical" evidence="1">
    <location>
        <begin position="171"/>
        <end position="191"/>
    </location>
</feature>
<keyword evidence="1" id="KW-0812">Transmembrane</keyword>
<dbReference type="EMBL" id="CP147247">
    <property type="protein sequence ID" value="WYJ91295.1"/>
    <property type="molecule type" value="Genomic_DNA"/>
</dbReference>
<evidence type="ECO:0000256" key="1">
    <source>
        <dbReference type="SAM" id="Phobius"/>
    </source>
</evidence>
<feature type="transmembrane region" description="Helical" evidence="1">
    <location>
        <begin position="229"/>
        <end position="251"/>
    </location>
</feature>
<dbReference type="Proteomes" id="UP000195141">
    <property type="component" value="Chromosome"/>
</dbReference>
<protein>
    <submittedName>
        <fullName evidence="2">Uncharacterized protein</fullName>
    </submittedName>
</protein>
<keyword evidence="1" id="KW-0472">Membrane</keyword>
<dbReference type="OrthoDB" id="2082250at2"/>